<keyword evidence="1" id="KW-0067">ATP-binding</keyword>
<dbReference type="GO" id="GO:0005524">
    <property type="term" value="F:ATP binding"/>
    <property type="evidence" value="ECO:0007669"/>
    <property type="project" value="UniProtKB-KW"/>
</dbReference>
<dbReference type="Pfam" id="PF10923">
    <property type="entry name" value="BrxC_BrxD"/>
    <property type="match status" value="2"/>
</dbReference>
<dbReference type="InterPro" id="IPR021228">
    <property type="entry name" value="BrxD"/>
</dbReference>
<comment type="caution">
    <text evidence="1">The sequence shown here is derived from an EMBL/GenBank/DDBJ whole genome shotgun (WGS) entry which is preliminary data.</text>
</comment>
<organism evidence="1 2">
    <name type="scientific">Candidatus Eisenbergiella merdipullorum</name>
    <dbReference type="NCBI Taxonomy" id="2838553"/>
    <lineage>
        <taxon>Bacteria</taxon>
        <taxon>Bacillati</taxon>
        <taxon>Bacillota</taxon>
        <taxon>Clostridia</taxon>
        <taxon>Lachnospirales</taxon>
        <taxon>Lachnospiraceae</taxon>
        <taxon>Eisenbergiella</taxon>
    </lineage>
</organism>
<protein>
    <submittedName>
        <fullName evidence="1">ATP-binding protein</fullName>
    </submittedName>
</protein>
<reference evidence="1" key="1">
    <citation type="journal article" date="2021" name="PeerJ">
        <title>Extensive microbial diversity within the chicken gut microbiome revealed by metagenomics and culture.</title>
        <authorList>
            <person name="Gilroy R."/>
            <person name="Ravi A."/>
            <person name="Getino M."/>
            <person name="Pursley I."/>
            <person name="Horton D.L."/>
            <person name="Alikhan N.F."/>
            <person name="Baker D."/>
            <person name="Gharbi K."/>
            <person name="Hall N."/>
            <person name="Watson M."/>
            <person name="Adriaenssens E.M."/>
            <person name="Foster-Nyarko E."/>
            <person name="Jarju S."/>
            <person name="Secka A."/>
            <person name="Antonio M."/>
            <person name="Oren A."/>
            <person name="Chaudhuri R.R."/>
            <person name="La Ragione R."/>
            <person name="Hildebrand F."/>
            <person name="Pallen M.J."/>
        </authorList>
    </citation>
    <scope>NUCLEOTIDE SEQUENCE</scope>
    <source>
        <strain evidence="1">CHK179-7159</strain>
    </source>
</reference>
<dbReference type="InterPro" id="IPR027417">
    <property type="entry name" value="P-loop_NTPase"/>
</dbReference>
<dbReference type="EMBL" id="DWYY01000061">
    <property type="protein sequence ID" value="HJA92650.1"/>
    <property type="molecule type" value="Genomic_DNA"/>
</dbReference>
<sequence>MYDFEARHIVEALRSGIPSRAVGRYFSDARPRIMKEISDRLDMAAEQEKSGGMVISGKYGEGKTHLLNTVFNLAHSNNMVVSFISLSKETPMDKLYLVYQKIIRNTYLPRRQQPGFMQELEKISANSPIANEMLLYAAKQLETDKLYYLFRSYLNTEDSDEKFLLQSDLEGDFISNAPLKKIYKRIFNQTVKYNVNFTKTKYCMDYFSFMSHLFTRMGYHGWVILIDETELMGRLGKKARLNAYRNMAHFLFPEKELESTFTLFALSASYTEDVIEGKHEYENLAAIYPDAQEPAKSVLDLLIKAPQLLPLTRDEINGVLYKIQEFHGRAYEWTPEVSPESLTEATQSGGYLLRTKIRAAIEFLDQLYQYGRAGKTTIDELGQETFTEDVPFLDELEQEENK</sequence>
<accession>A0A9D2I5D8</accession>
<proteinExistence type="predicted"/>
<gene>
    <name evidence="1" type="ORF">H9717_05985</name>
</gene>
<dbReference type="Gene3D" id="3.40.50.300">
    <property type="entry name" value="P-loop containing nucleotide triphosphate hydrolases"/>
    <property type="match status" value="1"/>
</dbReference>
<dbReference type="Proteomes" id="UP000886858">
    <property type="component" value="Unassembled WGS sequence"/>
</dbReference>
<reference evidence="1" key="2">
    <citation type="submission" date="2021-04" db="EMBL/GenBank/DDBJ databases">
        <authorList>
            <person name="Gilroy R."/>
        </authorList>
    </citation>
    <scope>NUCLEOTIDE SEQUENCE</scope>
    <source>
        <strain evidence="1">CHK179-7159</strain>
    </source>
</reference>
<keyword evidence="1" id="KW-0547">Nucleotide-binding</keyword>
<dbReference type="SUPFAM" id="SSF52540">
    <property type="entry name" value="P-loop containing nucleoside triphosphate hydrolases"/>
    <property type="match status" value="1"/>
</dbReference>
<dbReference type="AlphaFoldDB" id="A0A9D2I5D8"/>
<evidence type="ECO:0000313" key="2">
    <source>
        <dbReference type="Proteomes" id="UP000886858"/>
    </source>
</evidence>
<evidence type="ECO:0000313" key="1">
    <source>
        <dbReference type="EMBL" id="HJA92650.1"/>
    </source>
</evidence>
<name>A0A9D2I5D8_9FIRM</name>